<evidence type="ECO:0000313" key="1">
    <source>
        <dbReference type="EMBL" id="SBS84660.1"/>
    </source>
</evidence>
<accession>A0A1A8VVR7</accession>
<name>A0A1A8VVR7_PLAOA</name>
<evidence type="ECO:0000313" key="2">
    <source>
        <dbReference type="Proteomes" id="UP000078560"/>
    </source>
</evidence>
<proteinExistence type="predicted"/>
<gene>
    <name evidence="1" type="ORF">POVCU2_0027260</name>
</gene>
<reference evidence="2" key="1">
    <citation type="submission" date="2016-05" db="EMBL/GenBank/DDBJ databases">
        <authorList>
            <person name="Naeem Raeece"/>
        </authorList>
    </citation>
    <scope>NUCLEOTIDE SEQUENCE [LARGE SCALE GENOMIC DNA]</scope>
</reference>
<dbReference type="EMBL" id="FLQU01000374">
    <property type="protein sequence ID" value="SBS84660.1"/>
    <property type="molecule type" value="Genomic_DNA"/>
</dbReference>
<dbReference type="AlphaFoldDB" id="A0A1A8VVR7"/>
<organism evidence="1 2">
    <name type="scientific">Plasmodium ovale curtisi</name>
    <dbReference type="NCBI Taxonomy" id="864141"/>
    <lineage>
        <taxon>Eukaryota</taxon>
        <taxon>Sar</taxon>
        <taxon>Alveolata</taxon>
        <taxon>Apicomplexa</taxon>
        <taxon>Aconoidasida</taxon>
        <taxon>Haemosporida</taxon>
        <taxon>Plasmodiidae</taxon>
        <taxon>Plasmodium</taxon>
        <taxon>Plasmodium (Plasmodium)</taxon>
    </lineage>
</organism>
<protein>
    <submittedName>
        <fullName evidence="1">Uncharacterized protein</fullName>
    </submittedName>
</protein>
<sequence length="123" mass="13955">MGTATRFMLKHDYKCGISNKSGKIGRNTPMEGGLERRSLMDIHEEDIPAMEEITHWAILTHARTHVRAKVASNPHRTQIIPHVSLHADTSLVRLQINVYVKGKRHLSLLIRLQENGDPLFTLS</sequence>
<dbReference type="Proteomes" id="UP000078560">
    <property type="component" value="Unassembled WGS sequence"/>
</dbReference>